<name>A0ABT7NR25_9SPHI</name>
<protein>
    <submittedName>
        <fullName evidence="1">Uncharacterized protein</fullName>
    </submittedName>
</protein>
<gene>
    <name evidence="1" type="ORF">HX018_14335</name>
</gene>
<evidence type="ECO:0000313" key="2">
    <source>
        <dbReference type="Proteomes" id="UP001170954"/>
    </source>
</evidence>
<reference evidence="1" key="2">
    <citation type="journal article" date="2022" name="Sci. Total Environ.">
        <title>Prevalence, transmission, and molecular epidemiology of tet(X)-positive bacteria among humans, animals, and environmental niches in China: An epidemiological, and genomic-based study.</title>
        <authorList>
            <person name="Dong N."/>
            <person name="Zeng Y."/>
            <person name="Cai C."/>
            <person name="Sun C."/>
            <person name="Lu J."/>
            <person name="Liu C."/>
            <person name="Zhou H."/>
            <person name="Sun Q."/>
            <person name="Shu L."/>
            <person name="Wang H."/>
            <person name="Wang Y."/>
            <person name="Wang S."/>
            <person name="Wu C."/>
            <person name="Chan E.W."/>
            <person name="Chen G."/>
            <person name="Shen Z."/>
            <person name="Chen S."/>
            <person name="Zhang R."/>
        </authorList>
    </citation>
    <scope>NUCLEOTIDE SEQUENCE</scope>
    <source>
        <strain evidence="1">R1692</strain>
    </source>
</reference>
<accession>A0ABT7NR25</accession>
<dbReference type="Proteomes" id="UP001170954">
    <property type="component" value="Unassembled WGS sequence"/>
</dbReference>
<evidence type="ECO:0000313" key="1">
    <source>
        <dbReference type="EMBL" id="MDM1049418.1"/>
    </source>
</evidence>
<dbReference type="EMBL" id="JACAGK010000045">
    <property type="protein sequence ID" value="MDM1049418.1"/>
    <property type="molecule type" value="Genomic_DNA"/>
</dbReference>
<feature type="non-terminal residue" evidence="1">
    <location>
        <position position="814"/>
    </location>
</feature>
<comment type="caution">
    <text evidence="1">The sequence shown here is derived from an EMBL/GenBank/DDBJ whole genome shotgun (WGS) entry which is preliminary data.</text>
</comment>
<sequence length="814" mass="91219">MLTHGLIDKNLFTDENGNNLIGGANPFTLNYQNDTGGKGGAIRATFADMEFFEDTLFNIDDLATSDETSIRCVFYYNNAIEWIGFVTPDFFNVEITDSPLIRLTASDRLGILKDVSYNLSSEIVERISVKDVLSKVLRETGLELNINIVCGIYSDEFPARDATPGFQAYELNDPLANTWINEYRFVTDMESLTTMNCYEILQSILNQFNCFITQYKGEWWIVNKFDLDNSSGVRFMYNHFGIEQYVERIFFFETVVDWINQGSERTLIPAGATNTYQLDNGPEMIYPFNNSLNSNSLSIADIDYWQANTTSTSQTTTSIPLEYNSNGTIKNSYEDVARELSISEYEITTLSNDTTNFASVPNNVIGNSYILESQKFQVVTIDQRQSSFKLNVKGVGKAYTAIMIGLFMEIEKPSQPGLKYYFSLTNPIDQNNNYTGNNEFVLVPNIDAQSFIRVYPFGFENKYNASDVAVNQEWNIEMNIARGQHQEYDITTAKFFFRIYPNRAFKKNNYNAELTSVNNTLKSITLTFLNSTQNPTGTIFQSKLTYGKFTKPTDKRNVLFGDFQTSGQNGYFYKYREDSLSIQYNKDGQRLANWFTKFDAERNPLLIHSLRQLTKSYGTAHDELRLGFDAEMVSPFDRFIIGCQDELNSKYFVLVEGRIDYLRSQFEGVVAQVITGEVVNQEYIYSSFDSDTSRSSGGGISSGGAGSPGGNVTYAESAGHANTATRAATANFASEAQHAVLSDSSNFANEALHATNSDYAVRANTSALADKATLADRATNADHADRATLADRALLADYALDAAHAVEADHALLA</sequence>
<organism evidence="1 2">
    <name type="scientific">Sphingobacterium hotanense</name>
    <dbReference type="NCBI Taxonomy" id="649196"/>
    <lineage>
        <taxon>Bacteria</taxon>
        <taxon>Pseudomonadati</taxon>
        <taxon>Bacteroidota</taxon>
        <taxon>Sphingobacteriia</taxon>
        <taxon>Sphingobacteriales</taxon>
        <taxon>Sphingobacteriaceae</taxon>
        <taxon>Sphingobacterium</taxon>
    </lineage>
</organism>
<keyword evidence="2" id="KW-1185">Reference proteome</keyword>
<reference evidence="1" key="1">
    <citation type="submission" date="2020-06" db="EMBL/GenBank/DDBJ databases">
        <authorList>
            <person name="Dong N."/>
        </authorList>
    </citation>
    <scope>NUCLEOTIDE SEQUENCE</scope>
    <source>
        <strain evidence="1">R1692</strain>
    </source>
</reference>
<proteinExistence type="predicted"/>